<feature type="domain" description="SMP-LTD" evidence="14">
    <location>
        <begin position="274"/>
        <end position="474"/>
    </location>
</feature>
<evidence type="ECO:0000256" key="2">
    <source>
        <dbReference type="ARBA" id="ARBA00022448"/>
    </source>
</evidence>
<evidence type="ECO:0000256" key="3">
    <source>
        <dbReference type="ARBA" id="ARBA00022553"/>
    </source>
</evidence>
<dbReference type="OrthoDB" id="1029639at2759"/>
<evidence type="ECO:0000256" key="1">
    <source>
        <dbReference type="ARBA" id="ARBA00004586"/>
    </source>
</evidence>
<dbReference type="SMART" id="SM00239">
    <property type="entry name" value="C2"/>
    <property type="match status" value="4"/>
</dbReference>
<dbReference type="Pfam" id="PF24920">
    <property type="entry name" value="C2_TCB1"/>
    <property type="match status" value="1"/>
</dbReference>
<dbReference type="CDD" id="cd04040">
    <property type="entry name" value="C2D_Tricalbin-like"/>
    <property type="match status" value="1"/>
</dbReference>
<evidence type="ECO:0000256" key="8">
    <source>
        <dbReference type="ARBA" id="ARBA00023055"/>
    </source>
</evidence>
<keyword evidence="4 12" id="KW-0812">Transmembrane</keyword>
<dbReference type="InterPro" id="IPR037765">
    <property type="entry name" value="C2B_Tricalbin"/>
</dbReference>
<dbReference type="InterPro" id="IPR052455">
    <property type="entry name" value="Tricalbin_domain"/>
</dbReference>
<evidence type="ECO:0008006" key="17">
    <source>
        <dbReference type="Google" id="ProtNLM"/>
    </source>
</evidence>
<dbReference type="Pfam" id="PF00168">
    <property type="entry name" value="C2"/>
    <property type="match status" value="4"/>
</dbReference>
<evidence type="ECO:0000259" key="13">
    <source>
        <dbReference type="PROSITE" id="PS50004"/>
    </source>
</evidence>
<keyword evidence="10 12" id="KW-0472">Membrane</keyword>
<name>A0A2S5BEP6_9BASI</name>
<proteinExistence type="predicted"/>
<dbReference type="InterPro" id="IPR000008">
    <property type="entry name" value="C2_dom"/>
</dbReference>
<evidence type="ECO:0000313" key="16">
    <source>
        <dbReference type="Proteomes" id="UP000237144"/>
    </source>
</evidence>
<dbReference type="InterPro" id="IPR031468">
    <property type="entry name" value="SMP_LBD"/>
</dbReference>
<protein>
    <recommendedName>
        <fullName evidence="17">Tricalbin</fullName>
    </recommendedName>
</protein>
<keyword evidence="3" id="KW-0597">Phosphoprotein</keyword>
<evidence type="ECO:0000256" key="10">
    <source>
        <dbReference type="ARBA" id="ARBA00023136"/>
    </source>
</evidence>
<dbReference type="GO" id="GO:0008289">
    <property type="term" value="F:lipid binding"/>
    <property type="evidence" value="ECO:0007669"/>
    <property type="project" value="UniProtKB-KW"/>
</dbReference>
<reference evidence="15 16" key="1">
    <citation type="journal article" date="2018" name="Front. Microbiol.">
        <title>Prospects for Fungal Bioremediation of Acidic Radioactive Waste Sites: Characterization and Genome Sequence of Rhodotorula taiwanensis MD1149.</title>
        <authorList>
            <person name="Tkavc R."/>
            <person name="Matrosova V.Y."/>
            <person name="Grichenko O.E."/>
            <person name="Gostincar C."/>
            <person name="Volpe R.P."/>
            <person name="Klimenkova P."/>
            <person name="Gaidamakova E.K."/>
            <person name="Zhou C.E."/>
            <person name="Stewart B.J."/>
            <person name="Lyman M.G."/>
            <person name="Malfatti S.A."/>
            <person name="Rubinfeld B."/>
            <person name="Courtot M."/>
            <person name="Singh J."/>
            <person name="Dalgard C.L."/>
            <person name="Hamilton T."/>
            <person name="Frey K.G."/>
            <person name="Gunde-Cimerman N."/>
            <person name="Dugan L."/>
            <person name="Daly M.J."/>
        </authorList>
    </citation>
    <scope>NUCLEOTIDE SEQUENCE [LARGE SCALE GENOMIC DNA]</scope>
    <source>
        <strain evidence="15 16">MD1149</strain>
    </source>
</reference>
<dbReference type="PANTHER" id="PTHR46980">
    <property type="entry name" value="TRICALBIN-1-RELATED"/>
    <property type="match status" value="1"/>
</dbReference>
<dbReference type="PROSITE" id="PS51847">
    <property type="entry name" value="SMP"/>
    <property type="match status" value="1"/>
</dbReference>
<evidence type="ECO:0000313" key="15">
    <source>
        <dbReference type="EMBL" id="POY75256.1"/>
    </source>
</evidence>
<dbReference type="SUPFAM" id="SSF49562">
    <property type="entry name" value="C2 domain (Calcium/lipid-binding domain, CaLB)"/>
    <property type="match status" value="4"/>
</dbReference>
<feature type="domain" description="C2" evidence="13">
    <location>
        <begin position="613"/>
        <end position="729"/>
    </location>
</feature>
<evidence type="ECO:0000256" key="7">
    <source>
        <dbReference type="ARBA" id="ARBA00022989"/>
    </source>
</evidence>
<keyword evidence="9" id="KW-0446">Lipid-binding</keyword>
<organism evidence="15 16">
    <name type="scientific">Rhodotorula taiwanensis</name>
    <dbReference type="NCBI Taxonomy" id="741276"/>
    <lineage>
        <taxon>Eukaryota</taxon>
        <taxon>Fungi</taxon>
        <taxon>Dikarya</taxon>
        <taxon>Basidiomycota</taxon>
        <taxon>Pucciniomycotina</taxon>
        <taxon>Microbotryomycetes</taxon>
        <taxon>Sporidiobolales</taxon>
        <taxon>Sporidiobolaceae</taxon>
        <taxon>Rhodotorula</taxon>
    </lineage>
</organism>
<dbReference type="InterPro" id="IPR037761">
    <property type="entry name" value="C2A_Tricalbin"/>
</dbReference>
<dbReference type="InterPro" id="IPR056910">
    <property type="entry name" value="TCB1-3_C2"/>
</dbReference>
<dbReference type="Gene3D" id="2.60.40.150">
    <property type="entry name" value="C2 domain"/>
    <property type="match status" value="4"/>
</dbReference>
<evidence type="ECO:0000256" key="5">
    <source>
        <dbReference type="ARBA" id="ARBA00022737"/>
    </source>
</evidence>
<feature type="region of interest" description="Disordered" evidence="11">
    <location>
        <begin position="139"/>
        <end position="162"/>
    </location>
</feature>
<evidence type="ECO:0000256" key="11">
    <source>
        <dbReference type="SAM" id="MobiDB-lite"/>
    </source>
</evidence>
<feature type="region of interest" description="Disordered" evidence="11">
    <location>
        <begin position="926"/>
        <end position="951"/>
    </location>
</feature>
<feature type="region of interest" description="Disordered" evidence="11">
    <location>
        <begin position="1511"/>
        <end position="1558"/>
    </location>
</feature>
<sequence>MASAPLEPQVGVQPTGATAPISELQEKVELAAAQVKGAEVHSFDPDATPAEKAAATLKAAQEKLAPVDLSNAPSLRGRELRTFKEDGGRAVATDIGTTPAEVPVTTGARDAEKATLQEEKKADAGVPPNEEERAKQIARDEGRLNADGSENPPGALPVKEAEKNKPREIPSWFAIGWTSRDRTLFLSPAEAEEHSILADFVQDTYYGQWYHNAGIIVFAVLASHFVTLFGGGYGWLIVVLAVCATYYETSIKRVRRNARDDLAREVAKKGLKTDVESAAWINSFMQRFWLIYEPVLSATIVASVDQVLQVSTPAFLDSLRMTTFTLGTKPPHIDHVKTSPDTEDDVVIMEWKVSFTPNDLSDMTHHQAARKVNPKIVLEVRLGKGFASVGKDIVVEDISFAGTMRIKLKLINNFPHVQTVDLSFMQPPTFDFVLKPVGFDLSLIPGLQPFIQNQVHANLGPMMYDPNTFTLDLAQMLSGAPADTAVGVLAITIHNGRGLKGTKLGGGSPDPYISFNISGRAELARTATKHSTTTPRWEETKYILLNSLTETLNMAIMDFNDRRNDSAMGTVTFDLKTLAEDGEQTGLQSDVIHNGQPRGRINFDVNYYPVLKAKKASDGTLEPLPETTSGVVRIVVHQAKELDPRGMQINPFFRLLLNGKAVHRSQTLKRSPNPIWERPHEMLVTAKSSAVIGLQVLDDNTLRPDAALGSLSVRLTDILEANANGNDWFPLSNARSGKVRITAEWKPVLMAGAVNGAAAYTPPIGVIRLDLRRSRDLKNVEALTGGKSDPYVRVLRRGIVIARSIVHDNDLDPIYDEIVYLPVHSPKDTFVLEVMDYQHNGRDRSLGVADFSVAGLIAEGPDKHTKPWTGTGKISKTERLKSDQHKTVKGDIEYEAEFFPTLPLRDVSFAPADQVKTAAKSIAESTEASTLSSDSVHEGSAGDVTPRTASFVSVPNTPQTVGETALLAAAAASVNNGSVLPGIAMSREELVKQQTGLLVFQVISGQLAKKGARLELLFDDGYWPAFTTEHSRSTHNTWDEIGEALIRELDYSTVTLQLNTAEKDTREDVIAKVQVDMNQFLESSLDKPYTFTLMPTDGFGARSTVTIMSKYIPVSMQLLKRESITDTGMLRIDLLDGKGLPSADRNGKSDPYCVFSVDGERVHKSEVCKKTLAPVWNEKFETHIYSRERSELLLEVFDWDRVGTSDKLGRAIVDIDNGIEPFEAVEKTVSLARFDDTTKSAGEIRIRLVFTPQFMHRTRKATSTFSAGRIGTSLGGGVANVGGGVVHAGEFVGKTGVGAVSTVGKAGFHGVSSVGKGVFGVGRRLTGQQSRRTSYAPNDAVDFAAVPTGSGVSGTTPPGDENGYEVLAAAAGSHHGAAGFGATDTGTAGNLTVTLGELKSVGDQGEKKAILVKLNGGKTLFESHSHKDEPAVLGETFSVNTPAEGPADLTLQAVHKKAIGSDKVLASATFSVWQYVSPSAPSASVTIPLAGGYAGQLEVSLAWTPAPASLSQSGSFSTLDPDQRSIAGSTTGGSPSIKRSRFSSARFSRHKESSPAPA</sequence>
<evidence type="ECO:0000256" key="12">
    <source>
        <dbReference type="SAM" id="Phobius"/>
    </source>
</evidence>
<dbReference type="STRING" id="741276.A0A2S5BEP6"/>
<dbReference type="EMBL" id="PJQD01000018">
    <property type="protein sequence ID" value="POY75256.1"/>
    <property type="molecule type" value="Genomic_DNA"/>
</dbReference>
<keyword evidence="2" id="KW-0813">Transport</keyword>
<dbReference type="GO" id="GO:0061817">
    <property type="term" value="P:endoplasmic reticulum-plasma membrane tethering"/>
    <property type="evidence" value="ECO:0007669"/>
    <property type="project" value="InterPro"/>
</dbReference>
<dbReference type="CDD" id="cd04045">
    <property type="entry name" value="C2C_Tricalbin-like"/>
    <property type="match status" value="1"/>
</dbReference>
<evidence type="ECO:0000256" key="6">
    <source>
        <dbReference type="ARBA" id="ARBA00022824"/>
    </source>
</evidence>
<dbReference type="GO" id="GO:0006869">
    <property type="term" value="P:lipid transport"/>
    <property type="evidence" value="ECO:0007669"/>
    <property type="project" value="UniProtKB-KW"/>
</dbReference>
<dbReference type="GO" id="GO:0005789">
    <property type="term" value="C:endoplasmic reticulum membrane"/>
    <property type="evidence" value="ECO:0007669"/>
    <property type="project" value="UniProtKB-SubCell"/>
</dbReference>
<feature type="domain" description="C2" evidence="13">
    <location>
        <begin position="470"/>
        <end position="588"/>
    </location>
</feature>
<comment type="caution">
    <text evidence="15">The sequence shown here is derived from an EMBL/GenBank/DDBJ whole genome shotgun (WGS) entry which is preliminary data.</text>
</comment>
<evidence type="ECO:0000259" key="14">
    <source>
        <dbReference type="PROSITE" id="PS51847"/>
    </source>
</evidence>
<dbReference type="InterPro" id="IPR037762">
    <property type="entry name" value="C2C_Tricalbin"/>
</dbReference>
<feature type="domain" description="C2" evidence="13">
    <location>
        <begin position="735"/>
        <end position="869"/>
    </location>
</feature>
<dbReference type="CDD" id="cd04044">
    <property type="entry name" value="C2A_Tricalbin-like"/>
    <property type="match status" value="1"/>
</dbReference>
<keyword evidence="5" id="KW-0677">Repeat</keyword>
<evidence type="ECO:0000256" key="4">
    <source>
        <dbReference type="ARBA" id="ARBA00022692"/>
    </source>
</evidence>
<keyword evidence="6" id="KW-0256">Endoplasmic reticulum</keyword>
<dbReference type="Proteomes" id="UP000237144">
    <property type="component" value="Unassembled WGS sequence"/>
</dbReference>
<dbReference type="CDD" id="cd04052">
    <property type="entry name" value="C2B_Tricalbin-like"/>
    <property type="match status" value="1"/>
</dbReference>
<gene>
    <name evidence="15" type="ORF">BMF94_1626</name>
</gene>
<dbReference type="InterPro" id="IPR037756">
    <property type="entry name" value="C2D_Tricalbin"/>
</dbReference>
<keyword evidence="8" id="KW-0445">Lipid transport</keyword>
<feature type="transmembrane region" description="Helical" evidence="12">
    <location>
        <begin position="215"/>
        <end position="247"/>
    </location>
</feature>
<dbReference type="PROSITE" id="PS50004">
    <property type="entry name" value="C2"/>
    <property type="match status" value="4"/>
</dbReference>
<keyword evidence="7 12" id="KW-1133">Transmembrane helix</keyword>
<feature type="domain" description="C2" evidence="13">
    <location>
        <begin position="1110"/>
        <end position="1229"/>
    </location>
</feature>
<comment type="subcellular location">
    <subcellularLocation>
        <location evidence="1">Endoplasmic reticulum membrane</location>
    </subcellularLocation>
</comment>
<dbReference type="InterPro" id="IPR035892">
    <property type="entry name" value="C2_domain_sf"/>
</dbReference>
<evidence type="ECO:0000256" key="9">
    <source>
        <dbReference type="ARBA" id="ARBA00023121"/>
    </source>
</evidence>
<dbReference type="Pfam" id="PF25669">
    <property type="entry name" value="SMP_MUG190-like"/>
    <property type="match status" value="1"/>
</dbReference>
<feature type="compositionally biased region" description="Polar residues" evidence="11">
    <location>
        <begin position="1511"/>
        <end position="1534"/>
    </location>
</feature>
<accession>A0A2S5BEP6</accession>
<dbReference type="PANTHER" id="PTHR46980:SF2">
    <property type="entry name" value="TRICALBIN-1-RELATED"/>
    <property type="match status" value="1"/>
</dbReference>
<dbReference type="CDD" id="cd21678">
    <property type="entry name" value="SMP_TCB"/>
    <property type="match status" value="1"/>
</dbReference>
<keyword evidence="16" id="KW-1185">Reference proteome</keyword>